<dbReference type="Gene3D" id="2.30.30.940">
    <property type="match status" value="1"/>
</dbReference>
<protein>
    <submittedName>
        <fullName evidence="5">TrwC relaxase</fullName>
    </submittedName>
</protein>
<dbReference type="InterPro" id="IPR014862">
    <property type="entry name" value="TrwC"/>
</dbReference>
<organism evidence="5 6">
    <name type="scientific">Rhodoglobus vestalii</name>
    <dbReference type="NCBI Taxonomy" id="193384"/>
    <lineage>
        <taxon>Bacteria</taxon>
        <taxon>Bacillati</taxon>
        <taxon>Actinomycetota</taxon>
        <taxon>Actinomycetes</taxon>
        <taxon>Micrococcales</taxon>
        <taxon>Microbacteriaceae</taxon>
        <taxon>Rhodoglobus</taxon>
    </lineage>
</organism>
<evidence type="ECO:0000259" key="4">
    <source>
        <dbReference type="Pfam" id="PF08751"/>
    </source>
</evidence>
<name>A0A8H2PUG7_9MICO</name>
<evidence type="ECO:0000256" key="1">
    <source>
        <dbReference type="ARBA" id="ARBA00022741"/>
    </source>
</evidence>
<keyword evidence="6" id="KW-1185">Reference proteome</keyword>
<dbReference type="GO" id="GO:0003678">
    <property type="term" value="F:DNA helicase activity"/>
    <property type="evidence" value="ECO:0007669"/>
    <property type="project" value="UniProtKB-ARBA"/>
</dbReference>
<dbReference type="GO" id="GO:0005524">
    <property type="term" value="F:ATP binding"/>
    <property type="evidence" value="ECO:0007669"/>
    <property type="project" value="UniProtKB-KW"/>
</dbReference>
<dbReference type="InterPro" id="IPR050534">
    <property type="entry name" value="Coronavir_polyprotein_1ab"/>
</dbReference>
<dbReference type="Gene3D" id="3.40.50.300">
    <property type="entry name" value="P-loop containing nucleotide triphosphate hydrolases"/>
    <property type="match status" value="2"/>
</dbReference>
<evidence type="ECO:0000313" key="5">
    <source>
        <dbReference type="EMBL" id="TQO19642.1"/>
    </source>
</evidence>
<sequence length="1038" mass="111027">MRGGIARWKRGVASQGVRQALDYAFGGTCDSHITASAGAEAAAGYTDGMMERFVVEDGVTVSDSLSRDQLKAWIGGADPETGEHRGRELPSPEADLLLDATVNSPKSFSLAALMDDELAAEFEQLQDRLRDRVLLTWQSELNARRGAGGAIREELSRIEVVELKHERSRSLDPHKHRHLWLNMKVRGVDGRWSNVDSRVALRFQTVVNSEGDLAARTDPEWIAALAAKGFTVDASGEIEQLAHLVRPLSRRSNQIEANRALKFAEWKAANPGQEPDHSVLTAIDRWAWAAGRPNKPGKVDEARWTEIVRDELLELDPKVLGVRAATDVVPVHVGDLDRDLLAAQAIADADRRSAGTGGRFSHYDIRAGAGRAVAASGIVLDRALVSELLEDVVARAVATETVELSEDVDALPGHVKHFMAADTAVLKTQLADQLDLLVEAGEPVAVGAIDTIASRVLSDGRRLDEGQTNAAAAIAGSDRLVTVTGPAGTGKTTMLKVAAASLAEQGRQLIVVAPTKKAASVAGRETGATASSLHGLLYDNGWRFAPDAAGVQRWSQLTVGSVGADTGAIYEGPRKHVLQPGDRIVVDEAGMIDLNAARALAILAEQTGVGIAMVGDHLQASPVGHSGAMALTKQRSTAVVELTAIHRFKDPEYGQLSMRLRDPGSEEAAVGVARELYDGGHVACVSNDLDARARMVSGYFEAAGVGHSIALVTGTNSDAQLVNESIQSERVARGQLATKRLAEGQEGQRLLEGDVVQTRRNDSSTGVENRALWVVKKIRDGEIVLANASQAGDTRTVTREYGTKHLHLAYASTVHGIQGETTDVAIVGPGVDAAGLYVGMTRGRRHNESVVIAGSRSQVIDIVADSMRRGRVEITLDDSRVAAAAELSRAARSPEGVSAERVESMPVDDPRRPAILTARAEVHAQLEKLSGRLTRDRQTIRELDTRLAHRAALNHSAQITGGAQEPVDALQSSKVKLIERVEDDSAKRGQLAARYRKLSDALEKPAQPPVERSKVPTRDPARPTASVAADNEESGLSL</sequence>
<dbReference type="Pfam" id="PF08751">
    <property type="entry name" value="TrwC"/>
    <property type="match status" value="1"/>
</dbReference>
<dbReference type="AlphaFoldDB" id="A0A8H2PUG7"/>
<feature type="domain" description="TrwC relaxase" evidence="4">
    <location>
        <begin position="61"/>
        <end position="312"/>
    </location>
</feature>
<dbReference type="Pfam" id="PF13604">
    <property type="entry name" value="AAA_30"/>
    <property type="match status" value="1"/>
</dbReference>
<keyword evidence="2" id="KW-0067">ATP-binding</keyword>
<dbReference type="RefSeq" id="WP_141990108.1">
    <property type="nucleotide sequence ID" value="NZ_VFRA01000001.1"/>
</dbReference>
<comment type="caution">
    <text evidence="5">The sequence shown here is derived from an EMBL/GenBank/DDBJ whole genome shotgun (WGS) entry which is preliminary data.</text>
</comment>
<keyword evidence="1" id="KW-0547">Nucleotide-binding</keyword>
<reference evidence="5 6" key="1">
    <citation type="submission" date="2019-06" db="EMBL/GenBank/DDBJ databases">
        <title>Sequencing the genomes of 1000 actinobacteria strains.</title>
        <authorList>
            <person name="Klenk H.-P."/>
        </authorList>
    </citation>
    <scope>NUCLEOTIDE SEQUENCE [LARGE SCALE GENOMIC DNA]</scope>
    <source>
        <strain evidence="5 6">DSM 21947</strain>
    </source>
</reference>
<dbReference type="PANTHER" id="PTHR43788:SF6">
    <property type="entry name" value="DNA HELICASE B"/>
    <property type="match status" value="1"/>
</dbReference>
<dbReference type="SUPFAM" id="SSF55464">
    <property type="entry name" value="Origin of replication-binding domain, RBD-like"/>
    <property type="match status" value="1"/>
</dbReference>
<dbReference type="InterPro" id="IPR027417">
    <property type="entry name" value="P-loop_NTPase"/>
</dbReference>
<dbReference type="OrthoDB" id="4524286at2"/>
<dbReference type="SUPFAM" id="SSF52540">
    <property type="entry name" value="P-loop containing nucleoside triphosphate hydrolases"/>
    <property type="match status" value="1"/>
</dbReference>
<feature type="compositionally biased region" description="Basic and acidic residues" evidence="3">
    <location>
        <begin position="1011"/>
        <end position="1021"/>
    </location>
</feature>
<evidence type="ECO:0000313" key="6">
    <source>
        <dbReference type="Proteomes" id="UP000316560"/>
    </source>
</evidence>
<feature type="region of interest" description="Disordered" evidence="3">
    <location>
        <begin position="998"/>
        <end position="1038"/>
    </location>
</feature>
<dbReference type="CDD" id="cd18809">
    <property type="entry name" value="SF1_C_RecD"/>
    <property type="match status" value="1"/>
</dbReference>
<accession>A0A8H2PUG7</accession>
<gene>
    <name evidence="5" type="ORF">FB472_1211</name>
</gene>
<dbReference type="PANTHER" id="PTHR43788">
    <property type="entry name" value="DNA2/NAM7 HELICASE FAMILY MEMBER"/>
    <property type="match status" value="1"/>
</dbReference>
<dbReference type="EMBL" id="VFRA01000001">
    <property type="protein sequence ID" value="TQO19642.1"/>
    <property type="molecule type" value="Genomic_DNA"/>
</dbReference>
<evidence type="ECO:0000256" key="2">
    <source>
        <dbReference type="ARBA" id="ARBA00022840"/>
    </source>
</evidence>
<proteinExistence type="predicted"/>
<evidence type="ECO:0000256" key="3">
    <source>
        <dbReference type="SAM" id="MobiDB-lite"/>
    </source>
</evidence>
<dbReference type="Proteomes" id="UP000316560">
    <property type="component" value="Unassembled WGS sequence"/>
</dbReference>